<keyword evidence="7" id="KW-0804">Transcription</keyword>
<dbReference type="InterPro" id="IPR013087">
    <property type="entry name" value="Znf_C2H2_type"/>
</dbReference>
<dbReference type="InterPro" id="IPR051059">
    <property type="entry name" value="VerF-like"/>
</dbReference>
<evidence type="ECO:0000256" key="5">
    <source>
        <dbReference type="ARBA" id="ARBA00022833"/>
    </source>
</evidence>
<dbReference type="GO" id="GO:0000978">
    <property type="term" value="F:RNA polymerase II cis-regulatory region sequence-specific DNA binding"/>
    <property type="evidence" value="ECO:0007669"/>
    <property type="project" value="InterPro"/>
</dbReference>
<evidence type="ECO:0000256" key="4">
    <source>
        <dbReference type="ARBA" id="ARBA00022771"/>
    </source>
</evidence>
<dbReference type="InterPro" id="IPR036236">
    <property type="entry name" value="Znf_C2H2_sf"/>
</dbReference>
<keyword evidence="5" id="KW-0862">Zinc</keyword>
<evidence type="ECO:0000256" key="2">
    <source>
        <dbReference type="ARBA" id="ARBA00022723"/>
    </source>
</evidence>
<feature type="region of interest" description="Disordered" evidence="10">
    <location>
        <begin position="26"/>
        <end position="78"/>
    </location>
</feature>
<feature type="compositionally biased region" description="Low complexity" evidence="10">
    <location>
        <begin position="58"/>
        <end position="67"/>
    </location>
</feature>
<evidence type="ECO:0000256" key="3">
    <source>
        <dbReference type="ARBA" id="ARBA00022737"/>
    </source>
</evidence>
<dbReference type="EMBL" id="JAXLQG010000016">
    <property type="protein sequence ID" value="KAK5531987.1"/>
    <property type="molecule type" value="Genomic_DNA"/>
</dbReference>
<dbReference type="PROSITE" id="PS50157">
    <property type="entry name" value="ZINC_FINGER_C2H2_2"/>
    <property type="match status" value="1"/>
</dbReference>
<dbReference type="FunFam" id="3.30.160.60:FF:001289">
    <property type="entry name" value="Zinc finger protein 574"/>
    <property type="match status" value="1"/>
</dbReference>
<keyword evidence="3" id="KW-0677">Repeat</keyword>
<evidence type="ECO:0000256" key="6">
    <source>
        <dbReference type="ARBA" id="ARBA00023015"/>
    </source>
</evidence>
<evidence type="ECO:0000256" key="10">
    <source>
        <dbReference type="SAM" id="MobiDB-lite"/>
    </source>
</evidence>
<keyword evidence="13" id="KW-1185">Reference proteome</keyword>
<evidence type="ECO:0000256" key="9">
    <source>
        <dbReference type="PROSITE-ProRule" id="PRU00042"/>
    </source>
</evidence>
<keyword evidence="8" id="KW-0539">Nucleus</keyword>
<dbReference type="Proteomes" id="UP001345827">
    <property type="component" value="Unassembled WGS sequence"/>
</dbReference>
<dbReference type="GO" id="GO:0000981">
    <property type="term" value="F:DNA-binding transcription factor activity, RNA polymerase II-specific"/>
    <property type="evidence" value="ECO:0007669"/>
    <property type="project" value="InterPro"/>
</dbReference>
<proteinExistence type="predicted"/>
<dbReference type="Gene3D" id="3.30.160.60">
    <property type="entry name" value="Classic Zinc Finger"/>
    <property type="match status" value="1"/>
</dbReference>
<evidence type="ECO:0000313" key="12">
    <source>
        <dbReference type="EMBL" id="KAK5531987.1"/>
    </source>
</evidence>
<dbReference type="GO" id="GO:0005634">
    <property type="term" value="C:nucleus"/>
    <property type="evidence" value="ECO:0007669"/>
    <property type="project" value="UniProtKB-SubCell"/>
</dbReference>
<name>A0AAV9PYE9_9PEZI</name>
<evidence type="ECO:0000256" key="1">
    <source>
        <dbReference type="ARBA" id="ARBA00004123"/>
    </source>
</evidence>
<accession>A0AAV9PYE9</accession>
<evidence type="ECO:0000259" key="11">
    <source>
        <dbReference type="PROSITE" id="PS50157"/>
    </source>
</evidence>
<keyword evidence="6" id="KW-0805">Transcription regulation</keyword>
<protein>
    <recommendedName>
        <fullName evidence="11">C2H2-type domain-containing protein</fullName>
    </recommendedName>
</protein>
<dbReference type="AlphaFoldDB" id="A0AAV9PYE9"/>
<gene>
    <name evidence="12" type="ORF">LTR25_008317</name>
</gene>
<feature type="compositionally biased region" description="Polar residues" evidence="10">
    <location>
        <begin position="68"/>
        <end position="78"/>
    </location>
</feature>
<evidence type="ECO:0000256" key="7">
    <source>
        <dbReference type="ARBA" id="ARBA00023163"/>
    </source>
</evidence>
<comment type="caution">
    <text evidence="12">The sequence shown here is derived from an EMBL/GenBank/DDBJ whole genome shotgun (WGS) entry which is preliminary data.</text>
</comment>
<comment type="subcellular location">
    <subcellularLocation>
        <location evidence="1">Nucleus</location>
    </subcellularLocation>
</comment>
<dbReference type="PROSITE" id="PS00028">
    <property type="entry name" value="ZINC_FINGER_C2H2_1"/>
    <property type="match status" value="1"/>
</dbReference>
<sequence length="532" mass="58224">MADTKERPYQCPVCKKYFSRSDVLRRHQKNHENLNETAETFSKRPTKRRKDNSSRGGANAPNNNALASTDQIQEQEQLSPSHVVEIGLSGHGSGHEALLQGPDHGAGEGVAVPATQVIDQWHDGLMGQDSTGHDASYDASAQDDQVTSINVVAIDDSTGPGTQSLKTPSLNPDVNINSFTFASPAPTNEAPALGKDLDVFYSFPTAPPMDDLQLGEPTDLLDSWLFQYDPGSLMNPLPDFLPGLLLPTWNSASQLGIFSENHVAPKIMDGSITPTIRFMDRVSTPRFQKISSHWQSRSSRTTRLMPSLWHDLSSSERRNLYCKNVLLASKEEARQSRVSRWGFDDECRQQMQLTLNSLTQASSVCSPLSTESVVPDDASRSNSTTSYHVGEVTLPSTETCEVALEIYFHQFHPMLPVIHLPTFSAKGAPFTMLFVLCLLGFSILGTPSATKLVSETFPVRTFESCIHFFVHGADSLQMVIQLVSTELQSTTARKGSPAEQATLLVTALLTLSLAAITGVRILKNLLPDATAR</sequence>
<dbReference type="CDD" id="cd12148">
    <property type="entry name" value="fungal_TF_MHR"/>
    <property type="match status" value="1"/>
</dbReference>
<dbReference type="GO" id="GO:0000785">
    <property type="term" value="C:chromatin"/>
    <property type="evidence" value="ECO:0007669"/>
    <property type="project" value="TreeGrafter"/>
</dbReference>
<dbReference type="SMART" id="SM00355">
    <property type="entry name" value="ZnF_C2H2"/>
    <property type="match status" value="1"/>
</dbReference>
<dbReference type="SUPFAM" id="SSF57667">
    <property type="entry name" value="beta-beta-alpha zinc fingers"/>
    <property type="match status" value="1"/>
</dbReference>
<organism evidence="12 13">
    <name type="scientific">Vermiconidia calcicola</name>
    <dbReference type="NCBI Taxonomy" id="1690605"/>
    <lineage>
        <taxon>Eukaryota</taxon>
        <taxon>Fungi</taxon>
        <taxon>Dikarya</taxon>
        <taxon>Ascomycota</taxon>
        <taxon>Pezizomycotina</taxon>
        <taxon>Dothideomycetes</taxon>
        <taxon>Dothideomycetidae</taxon>
        <taxon>Mycosphaerellales</taxon>
        <taxon>Extremaceae</taxon>
        <taxon>Vermiconidia</taxon>
    </lineage>
</organism>
<reference evidence="12 13" key="1">
    <citation type="submission" date="2023-06" db="EMBL/GenBank/DDBJ databases">
        <title>Black Yeasts Isolated from many extreme environments.</title>
        <authorList>
            <person name="Coleine C."/>
            <person name="Stajich J.E."/>
            <person name="Selbmann L."/>
        </authorList>
    </citation>
    <scope>NUCLEOTIDE SEQUENCE [LARGE SCALE GENOMIC DNA]</scope>
    <source>
        <strain evidence="12 13">CCFEE 5887</strain>
    </source>
</reference>
<dbReference type="PANTHER" id="PTHR40626:SF7">
    <property type="entry name" value="TRANSCRIPTION FACTOR, PUTATIVE (AFU_ORTHOLOGUE AFUA_1G04110)-RELATED"/>
    <property type="match status" value="1"/>
</dbReference>
<evidence type="ECO:0000313" key="13">
    <source>
        <dbReference type="Proteomes" id="UP001345827"/>
    </source>
</evidence>
<keyword evidence="2" id="KW-0479">Metal-binding</keyword>
<evidence type="ECO:0000256" key="8">
    <source>
        <dbReference type="ARBA" id="ARBA00023242"/>
    </source>
</evidence>
<dbReference type="PANTHER" id="PTHR40626">
    <property type="entry name" value="MIP31509P"/>
    <property type="match status" value="1"/>
</dbReference>
<dbReference type="GO" id="GO:0008270">
    <property type="term" value="F:zinc ion binding"/>
    <property type="evidence" value="ECO:0007669"/>
    <property type="project" value="UniProtKB-KW"/>
</dbReference>
<feature type="domain" description="C2H2-type" evidence="11">
    <location>
        <begin position="9"/>
        <end position="36"/>
    </location>
</feature>
<keyword evidence="4 9" id="KW-0863">Zinc-finger</keyword>